<evidence type="ECO:0000256" key="9">
    <source>
        <dbReference type="ARBA" id="ARBA00047462"/>
    </source>
</evidence>
<keyword evidence="5 10" id="KW-0547">Nucleotide-binding</keyword>
<dbReference type="PROSITE" id="PS51285">
    <property type="entry name" value="AGC_KINASE_CTER"/>
    <property type="match status" value="1"/>
</dbReference>
<dbReference type="EMBL" id="BRYA01000355">
    <property type="protein sequence ID" value="GMI47720.1"/>
    <property type="molecule type" value="Genomic_DNA"/>
</dbReference>
<dbReference type="Gene3D" id="1.10.510.10">
    <property type="entry name" value="Transferase(Phosphotransferase) domain 1"/>
    <property type="match status" value="1"/>
</dbReference>
<feature type="region of interest" description="Disordered" evidence="11">
    <location>
        <begin position="1"/>
        <end position="20"/>
    </location>
</feature>
<dbReference type="SMART" id="SM00220">
    <property type="entry name" value="S_TKc"/>
    <property type="match status" value="1"/>
</dbReference>
<dbReference type="InterPro" id="IPR017441">
    <property type="entry name" value="Protein_kinase_ATP_BS"/>
</dbReference>
<dbReference type="InterPro" id="IPR000961">
    <property type="entry name" value="AGC-kinase_C"/>
</dbReference>
<keyword evidence="4" id="KW-0808">Transferase</keyword>
<feature type="binding site" evidence="10">
    <location>
        <position position="487"/>
    </location>
    <ligand>
        <name>ATP</name>
        <dbReference type="ChEBI" id="CHEBI:30616"/>
    </ligand>
</feature>
<comment type="similarity">
    <text evidence="1">Belongs to the protein kinase superfamily. AGC Ser/Thr protein kinase family. cGMP subfamily.</text>
</comment>
<keyword evidence="7 10" id="KW-0067">ATP-binding</keyword>
<evidence type="ECO:0000256" key="3">
    <source>
        <dbReference type="ARBA" id="ARBA00022527"/>
    </source>
</evidence>
<evidence type="ECO:0000313" key="15">
    <source>
        <dbReference type="EMBL" id="GMI47720.1"/>
    </source>
</evidence>
<dbReference type="PROSITE" id="PS00888">
    <property type="entry name" value="CNMP_BINDING_1"/>
    <property type="match status" value="1"/>
</dbReference>
<dbReference type="PANTHER" id="PTHR24353">
    <property type="entry name" value="CYCLIC NUCLEOTIDE-DEPENDENT PROTEIN KINASE"/>
    <property type="match status" value="1"/>
</dbReference>
<dbReference type="GO" id="GO:0005952">
    <property type="term" value="C:cAMP-dependent protein kinase complex"/>
    <property type="evidence" value="ECO:0007669"/>
    <property type="project" value="TreeGrafter"/>
</dbReference>
<dbReference type="Gene3D" id="3.30.200.20">
    <property type="entry name" value="Phosphorylase Kinase, domain 1"/>
    <property type="match status" value="1"/>
</dbReference>
<dbReference type="Gene3D" id="2.60.120.10">
    <property type="entry name" value="Jelly Rolls"/>
    <property type="match status" value="1"/>
</dbReference>
<dbReference type="GO" id="GO:0004692">
    <property type="term" value="F:cGMP-dependent protein kinase activity"/>
    <property type="evidence" value="ECO:0007669"/>
    <property type="project" value="UniProtKB-EC"/>
</dbReference>
<dbReference type="SUPFAM" id="SSF56112">
    <property type="entry name" value="Protein kinase-like (PK-like)"/>
    <property type="match status" value="1"/>
</dbReference>
<dbReference type="AlphaFoldDB" id="A0A9W7GLW0"/>
<dbReference type="PROSITE" id="PS00107">
    <property type="entry name" value="PROTEIN_KINASE_ATP"/>
    <property type="match status" value="1"/>
</dbReference>
<comment type="catalytic activity">
    <reaction evidence="8">
        <text>L-threonyl-[protein] + ATP = O-phospho-L-threonyl-[protein] + ADP + H(+)</text>
        <dbReference type="Rhea" id="RHEA:46608"/>
        <dbReference type="Rhea" id="RHEA-COMP:11060"/>
        <dbReference type="Rhea" id="RHEA-COMP:11605"/>
        <dbReference type="ChEBI" id="CHEBI:15378"/>
        <dbReference type="ChEBI" id="CHEBI:30013"/>
        <dbReference type="ChEBI" id="CHEBI:30616"/>
        <dbReference type="ChEBI" id="CHEBI:61977"/>
        <dbReference type="ChEBI" id="CHEBI:456216"/>
        <dbReference type="EC" id="2.7.11.12"/>
    </reaction>
</comment>
<evidence type="ECO:0000256" key="6">
    <source>
        <dbReference type="ARBA" id="ARBA00022777"/>
    </source>
</evidence>
<evidence type="ECO:0000259" key="13">
    <source>
        <dbReference type="PROSITE" id="PS50042"/>
    </source>
</evidence>
<dbReference type="GO" id="GO:0005524">
    <property type="term" value="F:ATP binding"/>
    <property type="evidence" value="ECO:0007669"/>
    <property type="project" value="UniProtKB-UniRule"/>
</dbReference>
<comment type="caution">
    <text evidence="15">The sequence shown here is derived from an EMBL/GenBank/DDBJ whole genome shotgun (WGS) entry which is preliminary data.</text>
</comment>
<dbReference type="InterPro" id="IPR000719">
    <property type="entry name" value="Prot_kinase_dom"/>
</dbReference>
<feature type="compositionally biased region" description="Polar residues" evidence="11">
    <location>
        <begin position="1"/>
        <end position="14"/>
    </location>
</feature>
<feature type="region of interest" description="Disordered" evidence="11">
    <location>
        <begin position="764"/>
        <end position="796"/>
    </location>
</feature>
<dbReference type="Proteomes" id="UP001165065">
    <property type="component" value="Unassembled WGS sequence"/>
</dbReference>
<proteinExistence type="inferred from homology"/>
<evidence type="ECO:0000256" key="5">
    <source>
        <dbReference type="ARBA" id="ARBA00022741"/>
    </source>
</evidence>
<dbReference type="EC" id="2.7.11.12" evidence="2"/>
<keyword evidence="16" id="KW-1185">Reference proteome</keyword>
<name>A0A9W7GLW0_9STRA</name>
<evidence type="ECO:0000256" key="8">
    <source>
        <dbReference type="ARBA" id="ARBA00047298"/>
    </source>
</evidence>
<keyword evidence="6" id="KW-0418">Kinase</keyword>
<accession>A0A9W7GLW0</accession>
<evidence type="ECO:0000313" key="16">
    <source>
        <dbReference type="Proteomes" id="UP001165065"/>
    </source>
</evidence>
<dbReference type="SMART" id="SM00100">
    <property type="entry name" value="cNMP"/>
    <property type="match status" value="1"/>
</dbReference>
<dbReference type="OrthoDB" id="189466at2759"/>
<evidence type="ECO:0000259" key="12">
    <source>
        <dbReference type="PROSITE" id="PS50011"/>
    </source>
</evidence>
<feature type="domain" description="Protein kinase" evidence="12">
    <location>
        <begin position="452"/>
        <end position="745"/>
    </location>
</feature>
<protein>
    <recommendedName>
        <fullName evidence="2">cGMP-dependent protein kinase</fullName>
        <ecNumber evidence="2">2.7.11.12</ecNumber>
    </recommendedName>
</protein>
<evidence type="ECO:0000256" key="1">
    <source>
        <dbReference type="ARBA" id="ARBA00006352"/>
    </source>
</evidence>
<dbReference type="CDD" id="cd00038">
    <property type="entry name" value="CAP_ED"/>
    <property type="match status" value="1"/>
</dbReference>
<evidence type="ECO:0000256" key="10">
    <source>
        <dbReference type="PROSITE-ProRule" id="PRU10141"/>
    </source>
</evidence>
<feature type="compositionally biased region" description="Acidic residues" evidence="11">
    <location>
        <begin position="775"/>
        <end position="789"/>
    </location>
</feature>
<dbReference type="PROSITE" id="PS50042">
    <property type="entry name" value="CNMP_BINDING_3"/>
    <property type="match status" value="1"/>
</dbReference>
<dbReference type="InterPro" id="IPR000595">
    <property type="entry name" value="cNMP-bd_dom"/>
</dbReference>
<dbReference type="GO" id="GO:0004691">
    <property type="term" value="F:cAMP-dependent protein kinase activity"/>
    <property type="evidence" value="ECO:0007669"/>
    <property type="project" value="TreeGrafter"/>
</dbReference>
<dbReference type="Pfam" id="PF00027">
    <property type="entry name" value="cNMP_binding"/>
    <property type="match status" value="1"/>
</dbReference>
<evidence type="ECO:0000259" key="14">
    <source>
        <dbReference type="PROSITE" id="PS51285"/>
    </source>
</evidence>
<dbReference type="PROSITE" id="PS50011">
    <property type="entry name" value="PROTEIN_KINASE_DOM"/>
    <property type="match status" value="1"/>
</dbReference>
<sequence length="796" mass="87890">MGSGASSANNQNDTQGRENTFKEFSYYRKEFIEQKDKGDKTNLELFEDMNAKRLVEKHQTGYSKAGAKRGMEITYRRQLSSSSSTKDIVGSGLALTPPSNRLANARKRWMSDMGLENMGGEKRRRAQVFSKVEAKAINFMKQQKRIAGNQIDPARRDAASIVMTALRKFFFIGSDLFDRMPLVMEAITPLKTIEGDYLIRKGDDGEEMFVIMSGILEVMNDDEETVKIQLFHGDLVGEVSLVYNEKRMASVRVKEGGILFSLSRTKFKKLQALASTASIVKRCTWLHRVPTLSAIGYFAISRLAQSYCKQHKIGPGETVFTEGTAWDERCVLVEGGELLITGEGVNVEDKGYTGCTEVTEGGLLALQGSFFGDSPLRGKAGLSTSWGPDGKAPFTVKNVSKSPVTVSTFNVSELLECMGGGVLSDFIADRSGTILQRLSGDTTKKSYTLEDFEVVTFLGQGSFGSVKLVKAKVAEEEGGEVKLYALKTMGKKYIADSGQVEHTLTERKIVLTMDHPNVLKVYSTFQSKDEVHLLSEYIAGCDLWAVLHDSATGKGGGGGEGLPPDFVQFYSANVVEALAHVHGKGVAFRDLKPENVMVDREGFLKLIDFGFAKNIPYEVALQGGGKQLMPKSHTMCGTPEYLAPEFITGEGHDHSVDLWALGVMIHEMVVGSSPFSDGSSTNMTQLFTNIVTTLYHGVKFCENFDEKAGSPEVSSLITKLCAFKSFHRLGSGGRGMDDVKNHGHFQGFDFDKLRKREIDAPWVPSPGDLDKWREEEEDREAEQWEEEGGDVWAEWC</sequence>
<dbReference type="PANTHER" id="PTHR24353:SF143">
    <property type="entry name" value="PROTEIN KINASE DOMAIN-CONTAINING PROTEIN"/>
    <property type="match status" value="1"/>
</dbReference>
<dbReference type="SUPFAM" id="SSF51206">
    <property type="entry name" value="cAMP-binding domain-like"/>
    <property type="match status" value="1"/>
</dbReference>
<evidence type="ECO:0000256" key="7">
    <source>
        <dbReference type="ARBA" id="ARBA00022840"/>
    </source>
</evidence>
<comment type="catalytic activity">
    <reaction evidence="9">
        <text>L-seryl-[protein] + ATP = O-phospho-L-seryl-[protein] + ADP + H(+)</text>
        <dbReference type="Rhea" id="RHEA:17989"/>
        <dbReference type="Rhea" id="RHEA-COMP:9863"/>
        <dbReference type="Rhea" id="RHEA-COMP:11604"/>
        <dbReference type="ChEBI" id="CHEBI:15378"/>
        <dbReference type="ChEBI" id="CHEBI:29999"/>
        <dbReference type="ChEBI" id="CHEBI:30616"/>
        <dbReference type="ChEBI" id="CHEBI:83421"/>
        <dbReference type="ChEBI" id="CHEBI:456216"/>
        <dbReference type="EC" id="2.7.11.12"/>
    </reaction>
</comment>
<dbReference type="InterPro" id="IPR018488">
    <property type="entry name" value="cNMP-bd_CS"/>
</dbReference>
<dbReference type="InterPro" id="IPR018490">
    <property type="entry name" value="cNMP-bd_dom_sf"/>
</dbReference>
<organism evidence="15 16">
    <name type="scientific">Triparma columacea</name>
    <dbReference type="NCBI Taxonomy" id="722753"/>
    <lineage>
        <taxon>Eukaryota</taxon>
        <taxon>Sar</taxon>
        <taxon>Stramenopiles</taxon>
        <taxon>Ochrophyta</taxon>
        <taxon>Bolidophyceae</taxon>
        <taxon>Parmales</taxon>
        <taxon>Triparmaceae</taxon>
        <taxon>Triparma</taxon>
    </lineage>
</organism>
<gene>
    <name evidence="15" type="ORF">TrCOL_g6430</name>
</gene>
<evidence type="ECO:0000256" key="4">
    <source>
        <dbReference type="ARBA" id="ARBA00022679"/>
    </source>
</evidence>
<feature type="domain" description="Cyclic nucleotide-binding" evidence="13">
    <location>
        <begin position="183"/>
        <end position="270"/>
    </location>
</feature>
<dbReference type="InterPro" id="IPR011009">
    <property type="entry name" value="Kinase-like_dom_sf"/>
</dbReference>
<dbReference type="Pfam" id="PF00069">
    <property type="entry name" value="Pkinase"/>
    <property type="match status" value="1"/>
</dbReference>
<keyword evidence="3" id="KW-0723">Serine/threonine-protein kinase</keyword>
<evidence type="ECO:0000256" key="2">
    <source>
        <dbReference type="ARBA" id="ARBA00012428"/>
    </source>
</evidence>
<evidence type="ECO:0000256" key="11">
    <source>
        <dbReference type="SAM" id="MobiDB-lite"/>
    </source>
</evidence>
<reference evidence="16" key="1">
    <citation type="journal article" date="2023" name="Commun. Biol.">
        <title>Genome analysis of Parmales, the sister group of diatoms, reveals the evolutionary specialization of diatoms from phago-mixotrophs to photoautotrophs.</title>
        <authorList>
            <person name="Ban H."/>
            <person name="Sato S."/>
            <person name="Yoshikawa S."/>
            <person name="Yamada K."/>
            <person name="Nakamura Y."/>
            <person name="Ichinomiya M."/>
            <person name="Sato N."/>
            <person name="Blanc-Mathieu R."/>
            <person name="Endo H."/>
            <person name="Kuwata A."/>
            <person name="Ogata H."/>
        </authorList>
    </citation>
    <scope>NUCLEOTIDE SEQUENCE [LARGE SCALE GENOMIC DNA]</scope>
</reference>
<feature type="domain" description="AGC-kinase C-terminal" evidence="14">
    <location>
        <begin position="746"/>
        <end position="796"/>
    </location>
</feature>
<dbReference type="InterPro" id="IPR014710">
    <property type="entry name" value="RmlC-like_jellyroll"/>
</dbReference>